<protein>
    <submittedName>
        <fullName evidence="2">Uncharacterized protein</fullName>
    </submittedName>
</protein>
<dbReference type="AlphaFoldDB" id="A0A6A7ANL3"/>
<dbReference type="OrthoDB" id="3898724at2759"/>
<dbReference type="Proteomes" id="UP000799423">
    <property type="component" value="Unassembled WGS sequence"/>
</dbReference>
<evidence type="ECO:0000313" key="3">
    <source>
        <dbReference type="Proteomes" id="UP000799423"/>
    </source>
</evidence>
<gene>
    <name evidence="2" type="ORF">T440DRAFT_493840</name>
</gene>
<dbReference type="EMBL" id="MU006361">
    <property type="protein sequence ID" value="KAF2844846.1"/>
    <property type="molecule type" value="Genomic_DNA"/>
</dbReference>
<evidence type="ECO:0000313" key="2">
    <source>
        <dbReference type="EMBL" id="KAF2844846.1"/>
    </source>
</evidence>
<organism evidence="2 3">
    <name type="scientific">Plenodomus tracheiphilus IPT5</name>
    <dbReference type="NCBI Taxonomy" id="1408161"/>
    <lineage>
        <taxon>Eukaryota</taxon>
        <taxon>Fungi</taxon>
        <taxon>Dikarya</taxon>
        <taxon>Ascomycota</taxon>
        <taxon>Pezizomycotina</taxon>
        <taxon>Dothideomycetes</taxon>
        <taxon>Pleosporomycetidae</taxon>
        <taxon>Pleosporales</taxon>
        <taxon>Pleosporineae</taxon>
        <taxon>Leptosphaeriaceae</taxon>
        <taxon>Plenodomus</taxon>
    </lineage>
</organism>
<accession>A0A6A7ANL3</accession>
<feature type="compositionally biased region" description="Low complexity" evidence="1">
    <location>
        <begin position="25"/>
        <end position="37"/>
    </location>
</feature>
<name>A0A6A7ANL3_9PLEO</name>
<proteinExistence type="predicted"/>
<evidence type="ECO:0000256" key="1">
    <source>
        <dbReference type="SAM" id="MobiDB-lite"/>
    </source>
</evidence>
<feature type="region of interest" description="Disordered" evidence="1">
    <location>
        <begin position="1"/>
        <end position="50"/>
    </location>
</feature>
<sequence>MATTPSANPIYHDPKPTRNRRSSSRKSVASSLSRSTSQLDSPRTPCPKDGDAFSYHPAHLRAWLIPQALWERLPVHVQSSLAAVQHSGAACATCTAPAIGYSLRDIHCPLLSQSLMTSGFERLEKQAECANSGSQEPKAPMDELLVQLEDLPHPKFRTVSNASSAFQSDISSPFTEGSSGSQSQSECASPITSFFFNQAMPVSPISLGPPELFNQRSRSRDRSFSTPLEPHDAYFATELSHLHTEALPRLRHKCHKVDTEWNEAKRTGNFTAEVMNDFENCWAEKKCIVLNLNEKSKRLANVHDVSSTGMGWTAA</sequence>
<keyword evidence="3" id="KW-1185">Reference proteome</keyword>
<reference evidence="2" key="1">
    <citation type="submission" date="2020-01" db="EMBL/GenBank/DDBJ databases">
        <authorList>
            <consortium name="DOE Joint Genome Institute"/>
            <person name="Haridas S."/>
            <person name="Albert R."/>
            <person name="Binder M."/>
            <person name="Bloem J."/>
            <person name="Labutti K."/>
            <person name="Salamov A."/>
            <person name="Andreopoulos B."/>
            <person name="Baker S.E."/>
            <person name="Barry K."/>
            <person name="Bills G."/>
            <person name="Bluhm B.H."/>
            <person name="Cannon C."/>
            <person name="Castanera R."/>
            <person name="Culley D.E."/>
            <person name="Daum C."/>
            <person name="Ezra D."/>
            <person name="Gonzalez J.B."/>
            <person name="Henrissat B."/>
            <person name="Kuo A."/>
            <person name="Liang C."/>
            <person name="Lipzen A."/>
            <person name="Lutzoni F."/>
            <person name="Magnuson J."/>
            <person name="Mondo S."/>
            <person name="Nolan M."/>
            <person name="Ohm R."/>
            <person name="Pangilinan J."/>
            <person name="Park H.-J."/>
            <person name="Ramirez L."/>
            <person name="Alfaro M."/>
            <person name="Sun H."/>
            <person name="Tritt A."/>
            <person name="Yoshinaga Y."/>
            <person name="Zwiers L.-H."/>
            <person name="Turgeon B.G."/>
            <person name="Goodwin S.B."/>
            <person name="Spatafora J.W."/>
            <person name="Crous P.W."/>
            <person name="Grigoriev I.V."/>
        </authorList>
    </citation>
    <scope>NUCLEOTIDE SEQUENCE</scope>
    <source>
        <strain evidence="2">IPT5</strain>
    </source>
</reference>